<keyword evidence="5" id="KW-1185">Reference proteome</keyword>
<dbReference type="GO" id="GO:0033922">
    <property type="term" value="F:peptidoglycan beta-N-acetylmuramidase activity"/>
    <property type="evidence" value="ECO:0007669"/>
    <property type="project" value="InterPro"/>
</dbReference>
<evidence type="ECO:0000313" key="5">
    <source>
        <dbReference type="Proteomes" id="UP000262073"/>
    </source>
</evidence>
<feature type="signal peptide" evidence="1">
    <location>
        <begin position="1"/>
        <end position="20"/>
    </location>
</feature>
<dbReference type="InterPro" id="IPR048502">
    <property type="entry name" value="NamZ_N"/>
</dbReference>
<dbReference type="OrthoDB" id="9801061at2"/>
<name>A0A346NIB7_9ALTE</name>
<accession>A0A346NIB7</accession>
<evidence type="ECO:0000313" key="4">
    <source>
        <dbReference type="EMBL" id="AXR05274.1"/>
    </source>
</evidence>
<dbReference type="RefSeq" id="WP_117315265.1">
    <property type="nucleotide sequence ID" value="NZ_CP031769.1"/>
</dbReference>
<reference evidence="4 5" key="1">
    <citation type="submission" date="2018-08" db="EMBL/GenBank/DDBJ databases">
        <title>Salinimonas sediminis sp. nov., a piezophilic bacterium isolated from a deep-sea sediment sample from the New Britain Trench.</title>
        <authorList>
            <person name="Cao J."/>
        </authorList>
    </citation>
    <scope>NUCLEOTIDE SEQUENCE [LARGE SCALE GENOMIC DNA]</scope>
    <source>
        <strain evidence="4 5">N102</strain>
    </source>
</reference>
<feature type="domain" description="Peptidoglycan beta-N-acetylmuramidase NamZ N-terminal" evidence="2">
    <location>
        <begin position="40"/>
        <end position="238"/>
    </location>
</feature>
<protein>
    <submittedName>
        <fullName evidence="4">DUF1343 domain-containing protein</fullName>
    </submittedName>
</protein>
<dbReference type="PIRSF" id="PIRSF016719">
    <property type="entry name" value="UCP016719"/>
    <property type="match status" value="1"/>
</dbReference>
<keyword evidence="1" id="KW-0732">Signal</keyword>
<evidence type="ECO:0000259" key="3">
    <source>
        <dbReference type="Pfam" id="PF20732"/>
    </source>
</evidence>
<dbReference type="InterPro" id="IPR048503">
    <property type="entry name" value="NamZ_C"/>
</dbReference>
<dbReference type="PANTHER" id="PTHR42915">
    <property type="entry name" value="HYPOTHETICAL 460 KDA PROTEIN IN FEUA-SIGW INTERGENIC REGION [PRECURSOR]"/>
    <property type="match status" value="1"/>
</dbReference>
<organism evidence="4 5">
    <name type="scientific">Salinimonas sediminis</name>
    <dbReference type="NCBI Taxonomy" id="2303538"/>
    <lineage>
        <taxon>Bacteria</taxon>
        <taxon>Pseudomonadati</taxon>
        <taxon>Pseudomonadota</taxon>
        <taxon>Gammaproteobacteria</taxon>
        <taxon>Alteromonadales</taxon>
        <taxon>Alteromonadaceae</taxon>
        <taxon>Alteromonas/Salinimonas group</taxon>
        <taxon>Salinimonas</taxon>
    </lineage>
</organism>
<dbReference type="KEGG" id="salm:D0Y50_02135"/>
<sequence length="381" mass="42143">MLRLVFTTLWLCLVASPASALTVGAEQPARYLPLLKNKNVALVVNQTSRVQQTHLVDYLLQQQINVVNVMAPEHGFRGQQGAGEHIADNTDAKTGLPITSLYGATKKPTARMLRGVDVIVFDIQDVGARFYTYISTLHYVLEAAAQQAIPVIVLDRPNPNGRFVDGPVREAAFSSFVGVDPLPVLHGMTVGELALMIQGENWIEQAQSLALTIIDITDYQRDMPYALPYAPSPNLPNATAIRLYPSLCFFEATSVSIGRGTDLPFQVAGHSKVRLGSLTLTPTSRPQAAAPKLAGQQVWYKDLRHSTMQGLDLSLFIETYQQFMQANETFFTAPAFMDKLAGTDKLRKAIEQGQSINAIRATWQTDLEHFRKAREPYLLYP</sequence>
<feature type="chain" id="PRO_5016923709" evidence="1">
    <location>
        <begin position="21"/>
        <end position="381"/>
    </location>
</feature>
<dbReference type="EMBL" id="CP031769">
    <property type="protein sequence ID" value="AXR05274.1"/>
    <property type="molecule type" value="Genomic_DNA"/>
</dbReference>
<gene>
    <name evidence="4" type="ORF">D0Y50_02135</name>
</gene>
<feature type="domain" description="Peptidoglycan beta-N-acetylmuramidase NamZ C-terminal" evidence="3">
    <location>
        <begin position="243"/>
        <end position="380"/>
    </location>
</feature>
<evidence type="ECO:0000259" key="2">
    <source>
        <dbReference type="Pfam" id="PF07075"/>
    </source>
</evidence>
<dbReference type="Pfam" id="PF07075">
    <property type="entry name" value="NamZ_N"/>
    <property type="match status" value="1"/>
</dbReference>
<proteinExistence type="predicted"/>
<dbReference type="InterPro" id="IPR008302">
    <property type="entry name" value="NamZ"/>
</dbReference>
<evidence type="ECO:0000256" key="1">
    <source>
        <dbReference type="SAM" id="SignalP"/>
    </source>
</evidence>
<dbReference type="Proteomes" id="UP000262073">
    <property type="component" value="Chromosome"/>
</dbReference>
<dbReference type="PANTHER" id="PTHR42915:SF1">
    <property type="entry name" value="PEPTIDOGLYCAN BETA-N-ACETYLMURAMIDASE NAMZ"/>
    <property type="match status" value="1"/>
</dbReference>
<dbReference type="Gene3D" id="3.40.50.12170">
    <property type="entry name" value="Uncharacterised protein PF07075, DUF1343"/>
    <property type="match status" value="1"/>
</dbReference>
<dbReference type="Pfam" id="PF20732">
    <property type="entry name" value="NamZ_C"/>
    <property type="match status" value="1"/>
</dbReference>
<dbReference type="Gene3D" id="3.90.1150.140">
    <property type="match status" value="1"/>
</dbReference>
<dbReference type="AlphaFoldDB" id="A0A346NIB7"/>